<dbReference type="RefSeq" id="WP_066766765.1">
    <property type="nucleotide sequence ID" value="NZ_CP013244.1"/>
</dbReference>
<evidence type="ECO:0000313" key="3">
    <source>
        <dbReference type="EMBL" id="ANP44534.1"/>
    </source>
</evidence>
<keyword evidence="4" id="KW-1185">Reference proteome</keyword>
<protein>
    <recommendedName>
        <fullName evidence="2">Co-chaperone DjlA N-terminal domain-containing protein</fullName>
    </recommendedName>
</protein>
<dbReference type="InterPro" id="IPR007791">
    <property type="entry name" value="DjlA_N"/>
</dbReference>
<feature type="domain" description="Co-chaperone DjlA N-terminal" evidence="2">
    <location>
        <begin position="66"/>
        <end position="169"/>
    </location>
</feature>
<evidence type="ECO:0000259" key="2">
    <source>
        <dbReference type="Pfam" id="PF05099"/>
    </source>
</evidence>
<accession>A0A1B1ADA7</accession>
<feature type="transmembrane region" description="Helical" evidence="1">
    <location>
        <begin position="24"/>
        <end position="43"/>
    </location>
</feature>
<keyword evidence="1" id="KW-0472">Membrane</keyword>
<dbReference type="CDD" id="cd07177">
    <property type="entry name" value="terB_like"/>
    <property type="match status" value="1"/>
</dbReference>
<keyword evidence="1" id="KW-0812">Transmembrane</keyword>
<evidence type="ECO:0000256" key="1">
    <source>
        <dbReference type="SAM" id="Phobius"/>
    </source>
</evidence>
<dbReference type="Proteomes" id="UP000092498">
    <property type="component" value="Chromosome"/>
</dbReference>
<name>A0A1B1ADA7_9PROT</name>
<dbReference type="SUPFAM" id="SSF158682">
    <property type="entry name" value="TerB-like"/>
    <property type="match status" value="1"/>
</dbReference>
<dbReference type="Gene3D" id="1.10.3680.10">
    <property type="entry name" value="TerB-like"/>
    <property type="match status" value="1"/>
</dbReference>
<dbReference type="InParanoid" id="A0A1B1ADA7"/>
<gene>
    <name evidence="3" type="ORF">ATE48_00640</name>
</gene>
<keyword evidence="1" id="KW-1133">Transmembrane helix</keyword>
<sequence>MMFFLAQGASDAGGAQASSGGPVIALFVIVAALGLWFALRTFIRGLQASKTETATGGDFSGYALEALVNAAKLDGRVNEQEKRAIAVAMREIAGETFDAGKVEECFTRQGLNKAELISFLAARSGAFSRDQKVALLRALMSVFVSDGKFEESEHGALMDYTAAVGFDREGAPQLLRSFTRGSIT</sequence>
<dbReference type="AlphaFoldDB" id="A0A1B1ADA7"/>
<reference evidence="3 4" key="1">
    <citation type="submission" date="2015-11" db="EMBL/GenBank/DDBJ databases">
        <title>Whole-Genome Sequence of Candidatus Oderbacter manganicum from the National Park Lower Oder Valley, Germany.</title>
        <authorList>
            <person name="Braun B."/>
            <person name="Liere K."/>
            <person name="Szewzyk U."/>
        </authorList>
    </citation>
    <scope>NUCLEOTIDE SEQUENCE [LARGE SCALE GENOMIC DNA]</scope>
    <source>
        <strain evidence="3 4">OTSz_A_272</strain>
    </source>
</reference>
<dbReference type="Pfam" id="PF05099">
    <property type="entry name" value="TerB"/>
    <property type="match status" value="1"/>
</dbReference>
<dbReference type="InterPro" id="IPR029024">
    <property type="entry name" value="TerB-like"/>
</dbReference>
<dbReference type="EMBL" id="CP013244">
    <property type="protein sequence ID" value="ANP44534.1"/>
    <property type="molecule type" value="Genomic_DNA"/>
</dbReference>
<proteinExistence type="predicted"/>
<evidence type="ECO:0000313" key="4">
    <source>
        <dbReference type="Proteomes" id="UP000092498"/>
    </source>
</evidence>
<dbReference type="KEGG" id="cbot:ATE48_00640"/>
<organism evidence="3 4">
    <name type="scientific">Candidatus Viadribacter manganicus</name>
    <dbReference type="NCBI Taxonomy" id="1759059"/>
    <lineage>
        <taxon>Bacteria</taxon>
        <taxon>Pseudomonadati</taxon>
        <taxon>Pseudomonadota</taxon>
        <taxon>Alphaproteobacteria</taxon>
        <taxon>Hyphomonadales</taxon>
        <taxon>Hyphomonadaceae</taxon>
        <taxon>Candidatus Viadribacter</taxon>
    </lineage>
</organism>